<dbReference type="SUPFAM" id="SSF53383">
    <property type="entry name" value="PLP-dependent transferases"/>
    <property type="match status" value="1"/>
</dbReference>
<dbReference type="EMBL" id="MIJE01000011">
    <property type="protein sequence ID" value="OEF97571.1"/>
    <property type="molecule type" value="Genomic_DNA"/>
</dbReference>
<dbReference type="EC" id="2.6.1.22" evidence="5"/>
<evidence type="ECO:0000256" key="1">
    <source>
        <dbReference type="ARBA" id="ARBA00001750"/>
    </source>
</evidence>
<evidence type="ECO:0000256" key="3">
    <source>
        <dbReference type="ARBA" id="ARBA00005176"/>
    </source>
</evidence>
<dbReference type="EC" id="2.6.1.19" evidence="6"/>
<comment type="cofactor">
    <cofactor evidence="2">
        <name>pyridoxal 5'-phosphate</name>
        <dbReference type="ChEBI" id="CHEBI:597326"/>
    </cofactor>
</comment>
<evidence type="ECO:0000256" key="6">
    <source>
        <dbReference type="ARBA" id="ARBA00012912"/>
    </source>
</evidence>
<protein>
    <recommendedName>
        <fullName evidence="12">(S)-3-amino-2-methylpropionate transaminase</fullName>
        <ecNumber evidence="6">2.6.1.19</ecNumber>
        <ecNumber evidence="5">2.6.1.22</ecNumber>
    </recommendedName>
    <alternativeName>
        <fullName evidence="13">GABA aminotransferase</fullName>
    </alternativeName>
    <alternativeName>
        <fullName evidence="11">Gamma-amino-N-butyrate transaminase</fullName>
    </alternativeName>
    <alternativeName>
        <fullName evidence="15">Glutamate:succinic semialdehyde transaminase</fullName>
    </alternativeName>
    <alternativeName>
        <fullName evidence="10">L-AIBAT</fullName>
    </alternativeName>
</protein>
<dbReference type="InterPro" id="IPR050103">
    <property type="entry name" value="Class-III_PLP-dep_AT"/>
</dbReference>
<comment type="similarity">
    <text evidence="4 16">Belongs to the class-III pyridoxal-phosphate-dependent aminotransferase family.</text>
</comment>
<comment type="catalytic activity">
    <reaction evidence="1">
        <text>(S)-3-amino-2-methylpropanoate + 2-oxoglutarate = 2-methyl-3-oxopropanoate + L-glutamate</text>
        <dbReference type="Rhea" id="RHEA:13993"/>
        <dbReference type="ChEBI" id="CHEBI:16810"/>
        <dbReference type="ChEBI" id="CHEBI:29985"/>
        <dbReference type="ChEBI" id="CHEBI:57700"/>
        <dbReference type="ChEBI" id="CHEBI:58655"/>
        <dbReference type="EC" id="2.6.1.22"/>
    </reaction>
</comment>
<evidence type="ECO:0000256" key="13">
    <source>
        <dbReference type="ARBA" id="ARBA00031787"/>
    </source>
</evidence>
<dbReference type="GO" id="GO:0042802">
    <property type="term" value="F:identical protein binding"/>
    <property type="evidence" value="ECO:0007669"/>
    <property type="project" value="TreeGrafter"/>
</dbReference>
<dbReference type="InterPro" id="IPR015421">
    <property type="entry name" value="PyrdxlP-dep_Trfase_major"/>
</dbReference>
<dbReference type="InterPro" id="IPR005814">
    <property type="entry name" value="Aminotrans_3"/>
</dbReference>
<evidence type="ECO:0000256" key="14">
    <source>
        <dbReference type="ARBA" id="ARBA00048021"/>
    </source>
</evidence>
<dbReference type="GO" id="GO:0030170">
    <property type="term" value="F:pyridoxal phosphate binding"/>
    <property type="evidence" value="ECO:0007669"/>
    <property type="project" value="InterPro"/>
</dbReference>
<dbReference type="NCBIfam" id="NF006228">
    <property type="entry name" value="PRK08360.1"/>
    <property type="match status" value="1"/>
</dbReference>
<evidence type="ECO:0000256" key="8">
    <source>
        <dbReference type="ARBA" id="ARBA00022679"/>
    </source>
</evidence>
<dbReference type="FunFam" id="3.40.640.10:FF:000013">
    <property type="entry name" value="4-aminobutyrate aminotransferase"/>
    <property type="match status" value="1"/>
</dbReference>
<keyword evidence="7 17" id="KW-0032">Aminotransferase</keyword>
<dbReference type="InterPro" id="IPR015424">
    <property type="entry name" value="PyrdxlP-dep_Trfase"/>
</dbReference>
<dbReference type="Proteomes" id="UP000094296">
    <property type="component" value="Unassembled WGS sequence"/>
</dbReference>
<gene>
    <name evidence="17" type="ORF">BHF68_03970</name>
</gene>
<dbReference type="GO" id="GO:0034386">
    <property type="term" value="F:4-aminobutyrate:2-oxoglutarate transaminase activity"/>
    <property type="evidence" value="ECO:0007669"/>
    <property type="project" value="UniProtKB-EC"/>
</dbReference>
<evidence type="ECO:0000256" key="16">
    <source>
        <dbReference type="RuleBase" id="RU003560"/>
    </source>
</evidence>
<dbReference type="PIRSF" id="PIRSF000521">
    <property type="entry name" value="Transaminase_4ab_Lys_Orn"/>
    <property type="match status" value="1"/>
</dbReference>
<keyword evidence="18" id="KW-1185">Reference proteome</keyword>
<evidence type="ECO:0000256" key="9">
    <source>
        <dbReference type="ARBA" id="ARBA00022898"/>
    </source>
</evidence>
<evidence type="ECO:0000256" key="10">
    <source>
        <dbReference type="ARBA" id="ARBA00029760"/>
    </source>
</evidence>
<dbReference type="PROSITE" id="PS00600">
    <property type="entry name" value="AA_TRANSFER_CLASS_3"/>
    <property type="match status" value="1"/>
</dbReference>
<evidence type="ECO:0000256" key="12">
    <source>
        <dbReference type="ARBA" id="ARBA00030857"/>
    </source>
</evidence>
<dbReference type="GO" id="GO:0047298">
    <property type="term" value="F:(S)-3-amino-2-methylpropionate transaminase activity"/>
    <property type="evidence" value="ECO:0007669"/>
    <property type="project" value="UniProtKB-EC"/>
</dbReference>
<sequence>MDKCNDIVEKDKLVYSSAGRMPYYPLVIAKGQGALVEDVDGNQYIDMLASAAALNTGHAHPHIVAEITQQAQKFIHYTPAYMFHEPLVELAQELIDITPGSFEKRVVFGLSGSDAIDGMIKHARAYTGRSIIISFVGAYHGATYGSLSLSAISLNMRRKIGPIVPDMHHINYPNCYRCKYNLDNTTCDLECFKELEEALSNYIPIDNVAAILIEPIAGDSGVNEPPQRYLDKLYNLCKENGVLFAVDEIQQGFGRTGKWFSIEHFGIEPDIIVMGKAIASGMPMSAIVAREEIMHSLEAPAHLFTTMGNPVCCKAALATINVIKNEELIKQAEELGAYMKKRFEQMREKYEIIGDVRGKGMSVGVDLVKNRNTKEPNKEAAAKICYRSWEKGVIIAFIAGGVLRIQPPLVITKEQIDTALDGIEASIQEYIAGSIPDDVLNVAKGWTN</sequence>
<dbReference type="Gene3D" id="3.40.640.10">
    <property type="entry name" value="Type I PLP-dependent aspartate aminotransferase-like (Major domain)"/>
    <property type="match status" value="1"/>
</dbReference>
<dbReference type="PANTHER" id="PTHR11986">
    <property type="entry name" value="AMINOTRANSFERASE CLASS III"/>
    <property type="match status" value="1"/>
</dbReference>
<comment type="pathway">
    <text evidence="3">Amino-acid degradation; 4-aminobutanoate degradation.</text>
</comment>
<keyword evidence="9 16" id="KW-0663">Pyridoxal phosphate</keyword>
<keyword evidence="8 17" id="KW-0808">Transferase</keyword>
<dbReference type="PANTHER" id="PTHR11986:SF58">
    <property type="entry name" value="LEUCINE_METHIONINE RACEMASE"/>
    <property type="match status" value="1"/>
</dbReference>
<dbReference type="Gene3D" id="3.90.1150.10">
    <property type="entry name" value="Aspartate Aminotransferase, domain 1"/>
    <property type="match status" value="1"/>
</dbReference>
<comment type="caution">
    <text evidence="17">The sequence shown here is derived from an EMBL/GenBank/DDBJ whole genome shotgun (WGS) entry which is preliminary data.</text>
</comment>
<reference evidence="17 18" key="1">
    <citation type="submission" date="2016-09" db="EMBL/GenBank/DDBJ databases">
        <title>Draft genome sequence for the type strain of Desulfuribacillus alkaliarsenatis AHT28, an obligately anaerobic, sulfidogenic bacterium isolated from Russian soda lake sediments.</title>
        <authorList>
            <person name="Abin C.A."/>
            <person name="Hollibaugh J.T."/>
        </authorList>
    </citation>
    <scope>NUCLEOTIDE SEQUENCE [LARGE SCALE GENOMIC DNA]</scope>
    <source>
        <strain evidence="17 18">AHT28</strain>
    </source>
</reference>
<dbReference type="InterPro" id="IPR049704">
    <property type="entry name" value="Aminotrans_3_PPA_site"/>
</dbReference>
<evidence type="ECO:0000256" key="4">
    <source>
        <dbReference type="ARBA" id="ARBA00008954"/>
    </source>
</evidence>
<dbReference type="STRING" id="766136.BHF68_03970"/>
<evidence type="ECO:0000256" key="11">
    <source>
        <dbReference type="ARBA" id="ARBA00030204"/>
    </source>
</evidence>
<dbReference type="RefSeq" id="WP_069642969.1">
    <property type="nucleotide sequence ID" value="NZ_MIJE01000011.1"/>
</dbReference>
<evidence type="ECO:0000313" key="17">
    <source>
        <dbReference type="EMBL" id="OEF97571.1"/>
    </source>
</evidence>
<evidence type="ECO:0000313" key="18">
    <source>
        <dbReference type="Proteomes" id="UP000094296"/>
    </source>
</evidence>
<comment type="catalytic activity">
    <reaction evidence="14">
        <text>4-aminobutanoate + 2-oxoglutarate = succinate semialdehyde + L-glutamate</text>
        <dbReference type="Rhea" id="RHEA:23352"/>
        <dbReference type="ChEBI" id="CHEBI:16810"/>
        <dbReference type="ChEBI" id="CHEBI:29985"/>
        <dbReference type="ChEBI" id="CHEBI:57706"/>
        <dbReference type="ChEBI" id="CHEBI:59888"/>
        <dbReference type="EC" id="2.6.1.19"/>
    </reaction>
</comment>
<evidence type="ECO:0000256" key="2">
    <source>
        <dbReference type="ARBA" id="ARBA00001933"/>
    </source>
</evidence>
<evidence type="ECO:0000256" key="5">
    <source>
        <dbReference type="ARBA" id="ARBA00012876"/>
    </source>
</evidence>
<dbReference type="NCBIfam" id="NF006368">
    <property type="entry name" value="PRK08593.1"/>
    <property type="match status" value="1"/>
</dbReference>
<dbReference type="CDD" id="cd00610">
    <property type="entry name" value="OAT_like"/>
    <property type="match status" value="1"/>
</dbReference>
<dbReference type="InterPro" id="IPR015422">
    <property type="entry name" value="PyrdxlP-dep_Trfase_small"/>
</dbReference>
<accession>A0A1E5G3F1</accession>
<name>A0A1E5G3F1_9FIRM</name>
<proteinExistence type="inferred from homology"/>
<evidence type="ECO:0000256" key="15">
    <source>
        <dbReference type="ARBA" id="ARBA00050054"/>
    </source>
</evidence>
<evidence type="ECO:0000256" key="7">
    <source>
        <dbReference type="ARBA" id="ARBA00022576"/>
    </source>
</evidence>
<dbReference type="AlphaFoldDB" id="A0A1E5G3F1"/>
<organism evidence="17 18">
    <name type="scientific">Desulfuribacillus alkaliarsenatis</name>
    <dbReference type="NCBI Taxonomy" id="766136"/>
    <lineage>
        <taxon>Bacteria</taxon>
        <taxon>Bacillati</taxon>
        <taxon>Bacillota</taxon>
        <taxon>Desulfuribacillia</taxon>
        <taxon>Desulfuribacillales</taxon>
        <taxon>Desulfuribacillaceae</taxon>
        <taxon>Desulfuribacillus</taxon>
    </lineage>
</organism>
<dbReference type="Pfam" id="PF00202">
    <property type="entry name" value="Aminotran_3"/>
    <property type="match status" value="1"/>
</dbReference>